<evidence type="ECO:0000256" key="3">
    <source>
        <dbReference type="RuleBase" id="RU004019"/>
    </source>
</evidence>
<dbReference type="PROSITE" id="PS50061">
    <property type="entry name" value="ETS_DOMAIN_3"/>
    <property type="match status" value="1"/>
</dbReference>
<dbReference type="InterPro" id="IPR046328">
    <property type="entry name" value="ETS_fam"/>
</dbReference>
<dbReference type="PROSITE" id="PS51433">
    <property type="entry name" value="PNT"/>
    <property type="match status" value="1"/>
</dbReference>
<keyword evidence="2 3" id="KW-0238">DNA-binding</keyword>
<dbReference type="SMART" id="SM00413">
    <property type="entry name" value="ETS"/>
    <property type="match status" value="1"/>
</dbReference>
<dbReference type="EMBL" id="JAGXEW010000042">
    <property type="protein sequence ID" value="KAK1153254.1"/>
    <property type="molecule type" value="Genomic_DNA"/>
</dbReference>
<organism evidence="7 8">
    <name type="scientific">Acipenser oxyrinchus oxyrinchus</name>
    <dbReference type="NCBI Taxonomy" id="40147"/>
    <lineage>
        <taxon>Eukaryota</taxon>
        <taxon>Metazoa</taxon>
        <taxon>Chordata</taxon>
        <taxon>Craniata</taxon>
        <taxon>Vertebrata</taxon>
        <taxon>Euteleostomi</taxon>
        <taxon>Actinopterygii</taxon>
        <taxon>Chondrostei</taxon>
        <taxon>Acipenseriformes</taxon>
        <taxon>Acipenseridae</taxon>
        <taxon>Acipenser</taxon>
    </lineage>
</organism>
<evidence type="ECO:0000259" key="5">
    <source>
        <dbReference type="PROSITE" id="PS50061"/>
    </source>
</evidence>
<evidence type="ECO:0000259" key="6">
    <source>
        <dbReference type="PROSITE" id="PS51433"/>
    </source>
</evidence>
<dbReference type="SMART" id="SM00251">
    <property type="entry name" value="SAM_PNT"/>
    <property type="match status" value="1"/>
</dbReference>
<dbReference type="InterPro" id="IPR000418">
    <property type="entry name" value="Ets_dom"/>
</dbReference>
<evidence type="ECO:0000256" key="2">
    <source>
        <dbReference type="ARBA" id="ARBA00023125"/>
    </source>
</evidence>
<dbReference type="InterPro" id="IPR003118">
    <property type="entry name" value="Pointed_dom"/>
</dbReference>
<dbReference type="Pfam" id="PF02198">
    <property type="entry name" value="SAM_PNT"/>
    <property type="match status" value="1"/>
</dbReference>
<feature type="domain" description="PNT" evidence="6">
    <location>
        <begin position="261"/>
        <end position="347"/>
    </location>
</feature>
<keyword evidence="8" id="KW-1185">Reference proteome</keyword>
<dbReference type="GO" id="GO:0030154">
    <property type="term" value="P:cell differentiation"/>
    <property type="evidence" value="ECO:0007669"/>
    <property type="project" value="TreeGrafter"/>
</dbReference>
<dbReference type="Gene3D" id="1.10.150.50">
    <property type="entry name" value="Transcription Factor, Ets-1"/>
    <property type="match status" value="1"/>
</dbReference>
<dbReference type="GO" id="GO:0005634">
    <property type="term" value="C:nucleus"/>
    <property type="evidence" value="ECO:0007669"/>
    <property type="project" value="UniProtKB-SubCell"/>
</dbReference>
<dbReference type="InterPro" id="IPR036390">
    <property type="entry name" value="WH_DNA-bd_sf"/>
</dbReference>
<dbReference type="SUPFAM" id="SSF47769">
    <property type="entry name" value="SAM/Pointed domain"/>
    <property type="match status" value="1"/>
</dbReference>
<feature type="region of interest" description="Disordered" evidence="4">
    <location>
        <begin position="1"/>
        <end position="32"/>
    </location>
</feature>
<dbReference type="Proteomes" id="UP001230051">
    <property type="component" value="Unassembled WGS sequence"/>
</dbReference>
<evidence type="ECO:0000256" key="1">
    <source>
        <dbReference type="ARBA" id="ARBA00005562"/>
    </source>
</evidence>
<dbReference type="Pfam" id="PF00178">
    <property type="entry name" value="Ets"/>
    <property type="match status" value="1"/>
</dbReference>
<dbReference type="PRINTS" id="PR00454">
    <property type="entry name" value="ETSDOMAIN"/>
</dbReference>
<feature type="domain" description="ETS" evidence="5">
    <location>
        <begin position="479"/>
        <end position="559"/>
    </location>
</feature>
<dbReference type="GO" id="GO:0043565">
    <property type="term" value="F:sequence-specific DNA binding"/>
    <property type="evidence" value="ECO:0007669"/>
    <property type="project" value="InterPro"/>
</dbReference>
<keyword evidence="3" id="KW-0539">Nucleus</keyword>
<dbReference type="AlphaFoldDB" id="A0AAD8CKI3"/>
<dbReference type="PANTHER" id="PTHR11849">
    <property type="entry name" value="ETS"/>
    <property type="match status" value="1"/>
</dbReference>
<comment type="similarity">
    <text evidence="1 3">Belongs to the ETS family.</text>
</comment>
<sequence>MGYDITELFPPPSSFGQPLEDSVRQGEGPHRGPEFLPHPHGTFQEFVEDRSDLPAAGRPVIPAAILADYTAVDLIPDCTAREILWEHLETMMRECGVDHNTSTFETLHQPYLSTHSVSQAVNVSCALEAGSMGYDITELFPPPSSFGQPLEDSVRHGAGPHRGPEFLPHPHETFKEFMEARSDLPAAGRPVIPAAILADYTVSITLMTFLTECFEGLPHSLTLNQSQVTVHIVGVLSDCDSLEVPLLSPNSAAIISQAIDEIFAGFVKEQTRLHIPKDPRLWSPLEVSHWLNWCQSEFRLDCLSPGLVAVGGAELCALGHQRFMDLISDCTAGEILWEHLEIMMRGGKCITEKMCCMLLPKTDMLYYQSPIDPHYSLVSSVWHPLTLTLTLSFFSIGCALEAGSMGYDITEMFPPPSWFGQPLEDSVRQGAGPHRGPEFLPHPHGTFKEFMEARSDLPVAGRPVIPAAILATYIGSGHIKLWQFLLELLTDRTCQSFISWTGDGWEFKLTNPDEVTRLWGRMKRNPKMNYEKLSRGLRYYYDKNIIHKTAGKRYVYRFVCDLQSLLGYQAQELHGMMGCSP</sequence>
<feature type="compositionally biased region" description="Basic and acidic residues" evidence="4">
    <location>
        <begin position="21"/>
        <end position="32"/>
    </location>
</feature>
<dbReference type="PROSITE" id="PS00346">
    <property type="entry name" value="ETS_DOMAIN_2"/>
    <property type="match status" value="1"/>
</dbReference>
<dbReference type="PANTHER" id="PTHR11849:SF289">
    <property type="entry name" value="ETS-LIKE PROTEIN POINTED"/>
    <property type="match status" value="1"/>
</dbReference>
<proteinExistence type="inferred from homology"/>
<evidence type="ECO:0000313" key="7">
    <source>
        <dbReference type="EMBL" id="KAK1153254.1"/>
    </source>
</evidence>
<gene>
    <name evidence="7" type="primary">ETS2</name>
    <name evidence="7" type="ORF">AOXY_G30155</name>
</gene>
<comment type="subcellular location">
    <subcellularLocation>
        <location evidence="3">Nucleus</location>
    </subcellularLocation>
</comment>
<dbReference type="GO" id="GO:0000981">
    <property type="term" value="F:DNA-binding transcription factor activity, RNA polymerase II-specific"/>
    <property type="evidence" value="ECO:0007669"/>
    <property type="project" value="TreeGrafter"/>
</dbReference>
<evidence type="ECO:0000256" key="4">
    <source>
        <dbReference type="SAM" id="MobiDB-lite"/>
    </source>
</evidence>
<reference evidence="7" key="1">
    <citation type="submission" date="2022-02" db="EMBL/GenBank/DDBJ databases">
        <title>Atlantic sturgeon de novo genome assembly.</title>
        <authorList>
            <person name="Stock M."/>
            <person name="Klopp C."/>
            <person name="Guiguen Y."/>
            <person name="Cabau C."/>
            <person name="Parinello H."/>
            <person name="Santidrian Yebra-Pimentel E."/>
            <person name="Kuhl H."/>
            <person name="Dirks R.P."/>
            <person name="Guessner J."/>
            <person name="Wuertz S."/>
            <person name="Du K."/>
            <person name="Schartl M."/>
        </authorList>
    </citation>
    <scope>NUCLEOTIDE SEQUENCE</scope>
    <source>
        <strain evidence="7">STURGEONOMICS-FGT-2020</strain>
        <tissue evidence="7">Whole blood</tissue>
    </source>
</reference>
<dbReference type="PROSITE" id="PS00345">
    <property type="entry name" value="ETS_DOMAIN_1"/>
    <property type="match status" value="1"/>
</dbReference>
<evidence type="ECO:0000313" key="8">
    <source>
        <dbReference type="Proteomes" id="UP001230051"/>
    </source>
</evidence>
<dbReference type="InterPro" id="IPR013761">
    <property type="entry name" value="SAM/pointed_sf"/>
</dbReference>
<protein>
    <submittedName>
        <fullName evidence="7">Transforming protein p54/c-ets-1-like</fullName>
    </submittedName>
</protein>
<dbReference type="Gene3D" id="1.10.10.10">
    <property type="entry name" value="Winged helix-like DNA-binding domain superfamily/Winged helix DNA-binding domain"/>
    <property type="match status" value="1"/>
</dbReference>
<dbReference type="InterPro" id="IPR036388">
    <property type="entry name" value="WH-like_DNA-bd_sf"/>
</dbReference>
<accession>A0AAD8CKI3</accession>
<comment type="caution">
    <text evidence="7">The sequence shown here is derived from an EMBL/GenBank/DDBJ whole genome shotgun (WGS) entry which is preliminary data.</text>
</comment>
<dbReference type="SUPFAM" id="SSF46785">
    <property type="entry name" value="Winged helix' DNA-binding domain"/>
    <property type="match status" value="1"/>
</dbReference>
<dbReference type="FunFam" id="1.10.150.50:FF:000014">
    <property type="entry name" value="Protein c-ets-1 isoform 1"/>
    <property type="match status" value="1"/>
</dbReference>
<name>A0AAD8CKI3_ACIOX</name>